<dbReference type="InterPro" id="IPR050103">
    <property type="entry name" value="Class-III_PLP-dep_AT"/>
</dbReference>
<dbReference type="GO" id="GO:0008483">
    <property type="term" value="F:transaminase activity"/>
    <property type="evidence" value="ECO:0007669"/>
    <property type="project" value="UniProtKB-KW"/>
</dbReference>
<keyword evidence="4" id="KW-0663">Pyridoxal phosphate</keyword>
<dbReference type="EMBL" id="UINC01035066">
    <property type="protein sequence ID" value="SVB26876.1"/>
    <property type="molecule type" value="Genomic_DNA"/>
</dbReference>
<dbReference type="AlphaFoldDB" id="A0A382CL66"/>
<keyword evidence="2" id="KW-0032">Aminotransferase</keyword>
<dbReference type="Gene3D" id="3.40.640.10">
    <property type="entry name" value="Type I PLP-dependent aspartate aminotransferase-like (Major domain)"/>
    <property type="match status" value="1"/>
</dbReference>
<evidence type="ECO:0000256" key="4">
    <source>
        <dbReference type="ARBA" id="ARBA00022898"/>
    </source>
</evidence>
<name>A0A382CL66_9ZZZZ</name>
<accession>A0A382CL66</accession>
<evidence type="ECO:0000256" key="1">
    <source>
        <dbReference type="ARBA" id="ARBA00001933"/>
    </source>
</evidence>
<organism evidence="5">
    <name type="scientific">marine metagenome</name>
    <dbReference type="NCBI Taxonomy" id="408172"/>
    <lineage>
        <taxon>unclassified sequences</taxon>
        <taxon>metagenomes</taxon>
        <taxon>ecological metagenomes</taxon>
    </lineage>
</organism>
<dbReference type="GO" id="GO:0042802">
    <property type="term" value="F:identical protein binding"/>
    <property type="evidence" value="ECO:0007669"/>
    <property type="project" value="TreeGrafter"/>
</dbReference>
<evidence type="ECO:0008006" key="6">
    <source>
        <dbReference type="Google" id="ProtNLM"/>
    </source>
</evidence>
<evidence type="ECO:0000256" key="2">
    <source>
        <dbReference type="ARBA" id="ARBA00022576"/>
    </source>
</evidence>
<dbReference type="GO" id="GO:0030170">
    <property type="term" value="F:pyridoxal phosphate binding"/>
    <property type="evidence" value="ECO:0007669"/>
    <property type="project" value="InterPro"/>
</dbReference>
<protein>
    <recommendedName>
        <fullName evidence="6">Ornithine aminotransferase</fullName>
    </recommendedName>
</protein>
<dbReference type="InterPro" id="IPR015424">
    <property type="entry name" value="PyrdxlP-dep_Trfase"/>
</dbReference>
<proteinExistence type="predicted"/>
<dbReference type="InterPro" id="IPR005814">
    <property type="entry name" value="Aminotrans_3"/>
</dbReference>
<evidence type="ECO:0000313" key="5">
    <source>
        <dbReference type="EMBL" id="SVB26876.1"/>
    </source>
</evidence>
<evidence type="ECO:0000256" key="3">
    <source>
        <dbReference type="ARBA" id="ARBA00022679"/>
    </source>
</evidence>
<keyword evidence="3" id="KW-0808">Transferase</keyword>
<dbReference type="InterPro" id="IPR015422">
    <property type="entry name" value="PyrdxlP-dep_Trfase_small"/>
</dbReference>
<dbReference type="InterPro" id="IPR015421">
    <property type="entry name" value="PyrdxlP-dep_Trfase_major"/>
</dbReference>
<gene>
    <name evidence="5" type="ORF">METZ01_LOCUS179730</name>
</gene>
<comment type="cofactor">
    <cofactor evidence="1">
        <name>pyridoxal 5'-phosphate</name>
        <dbReference type="ChEBI" id="CHEBI:597326"/>
    </cofactor>
</comment>
<dbReference type="SUPFAM" id="SSF53383">
    <property type="entry name" value="PLP-dependent transferases"/>
    <property type="match status" value="1"/>
</dbReference>
<feature type="non-terminal residue" evidence="5">
    <location>
        <position position="81"/>
    </location>
</feature>
<dbReference type="PANTHER" id="PTHR11986">
    <property type="entry name" value="AMINOTRANSFERASE CLASS III"/>
    <property type="match status" value="1"/>
</dbReference>
<reference evidence="5" key="1">
    <citation type="submission" date="2018-05" db="EMBL/GenBank/DDBJ databases">
        <authorList>
            <person name="Lanie J.A."/>
            <person name="Ng W.-L."/>
            <person name="Kazmierczak K.M."/>
            <person name="Andrzejewski T.M."/>
            <person name="Davidsen T.M."/>
            <person name="Wayne K.J."/>
            <person name="Tettelin H."/>
            <person name="Glass J.I."/>
            <person name="Rusch D."/>
            <person name="Podicherti R."/>
            <person name="Tsui H.-C.T."/>
            <person name="Winkler M.E."/>
        </authorList>
    </citation>
    <scope>NUCLEOTIDE SEQUENCE</scope>
</reference>
<sequence>MRDWLKGKPLVIERGKGALLWDVRGREYIDANSSIWTNLHGHNHPKINTAIRGQLSRVAHTSALGLANEPASLLGRELVRL</sequence>
<dbReference type="Pfam" id="PF00202">
    <property type="entry name" value="Aminotran_3"/>
    <property type="match status" value="1"/>
</dbReference>
<dbReference type="Gene3D" id="3.90.1150.10">
    <property type="entry name" value="Aspartate Aminotransferase, domain 1"/>
    <property type="match status" value="1"/>
</dbReference>
<dbReference type="PANTHER" id="PTHR11986:SF79">
    <property type="entry name" value="ACETYLORNITHINE AMINOTRANSFERASE, MITOCHONDRIAL"/>
    <property type="match status" value="1"/>
</dbReference>